<dbReference type="GO" id="GO:0016020">
    <property type="term" value="C:membrane"/>
    <property type="evidence" value="ECO:0007669"/>
    <property type="project" value="UniProtKB-SubCell"/>
</dbReference>
<protein>
    <submittedName>
        <fullName evidence="11">ABC transporter C member 13</fullName>
    </submittedName>
</protein>
<feature type="region of interest" description="Disordered" evidence="8">
    <location>
        <begin position="470"/>
        <end position="500"/>
    </location>
</feature>
<dbReference type="PROSITE" id="PS50893">
    <property type="entry name" value="ABC_TRANSPORTER_2"/>
    <property type="match status" value="2"/>
</dbReference>
<dbReference type="InterPro" id="IPR003593">
    <property type="entry name" value="AAA+_ATPase"/>
</dbReference>
<keyword evidence="4" id="KW-0547">Nucleotide-binding</keyword>
<dbReference type="Gene3D" id="3.40.50.300">
    <property type="entry name" value="P-loop containing nucleotide triphosphate hydrolases"/>
    <property type="match status" value="2"/>
</dbReference>
<dbReference type="Proteomes" id="UP001143981">
    <property type="component" value="Unassembled WGS sequence"/>
</dbReference>
<dbReference type="GO" id="GO:0016887">
    <property type="term" value="F:ATP hydrolysis activity"/>
    <property type="evidence" value="ECO:0007669"/>
    <property type="project" value="InterPro"/>
</dbReference>
<dbReference type="InterPro" id="IPR027417">
    <property type="entry name" value="P-loop_NTPase"/>
</dbReference>
<keyword evidence="3 9" id="KW-0812">Transmembrane</keyword>
<dbReference type="Pfam" id="PF00005">
    <property type="entry name" value="ABC_tran"/>
    <property type="match status" value="2"/>
</dbReference>
<comment type="subcellular location">
    <subcellularLocation>
        <location evidence="1">Membrane</location>
        <topology evidence="1">Multi-pass membrane protein</topology>
    </subcellularLocation>
</comment>
<feature type="domain" description="ABC transporter" evidence="10">
    <location>
        <begin position="211"/>
        <end position="479"/>
    </location>
</feature>
<dbReference type="EMBL" id="JANBOI010000911">
    <property type="protein sequence ID" value="KAJ1728040.1"/>
    <property type="molecule type" value="Genomic_DNA"/>
</dbReference>
<dbReference type="CDD" id="cd03244">
    <property type="entry name" value="ABCC_MRP_domain2"/>
    <property type="match status" value="1"/>
</dbReference>
<dbReference type="GO" id="GO:0042626">
    <property type="term" value="F:ATPase-coupled transmembrane transporter activity"/>
    <property type="evidence" value="ECO:0007669"/>
    <property type="project" value="TreeGrafter"/>
</dbReference>
<keyword evidence="5" id="KW-0067">ATP-binding</keyword>
<dbReference type="AlphaFoldDB" id="A0A9W7Y559"/>
<dbReference type="SUPFAM" id="SSF52540">
    <property type="entry name" value="P-loop containing nucleoside triphosphate hydrolases"/>
    <property type="match status" value="2"/>
</dbReference>
<gene>
    <name evidence="11" type="primary">ABCC13</name>
    <name evidence="11" type="ORF">LPJ61_004254</name>
</gene>
<proteinExistence type="predicted"/>
<evidence type="ECO:0000256" key="5">
    <source>
        <dbReference type="ARBA" id="ARBA00022840"/>
    </source>
</evidence>
<dbReference type="InterPro" id="IPR003439">
    <property type="entry name" value="ABC_transporter-like_ATP-bd"/>
</dbReference>
<evidence type="ECO:0000256" key="4">
    <source>
        <dbReference type="ARBA" id="ARBA00022741"/>
    </source>
</evidence>
<dbReference type="PANTHER" id="PTHR24223">
    <property type="entry name" value="ATP-BINDING CASSETTE SUB-FAMILY C"/>
    <property type="match status" value="1"/>
</dbReference>
<sequence>MVVWPMVPLYIADSALQMVAVAGVMADGLILRLLDSPSGHTTRHVVCAAAMLLILRVASLQSNRIAHLISLEWHRVAKAIEYEFLRLPLKDRSLRRDASKMNGQAKVAALLDGLRSIQQASSQAIAVAAAVWPVYRQIGWLLVIPLCLWCMKLVLNYAVVGLLGSRWATMGDGAGSKGDSVGEIHQSIRLIKYFGWERLYLEETPAPTSTARVKSVLVFLLGVLWAALDAVDDVIDHVASGLVILARSHTAATAHGSAMSNAELVWTIGLVSSMRHGFLYALDVICQARSLTQSYWAIESFLTGDFVPTLPWSQDVAPGRVGYMEQTPWVMSGTVRDNIVFGRTFDRDLYEKVLFACAFTSDLAQWPAGDMTVIGERGVNVSGGQRARLALARALYSQADIYILDDPLAAVDAHVRRHIMKHAIMGLLGTKLRIVATNTAHILPFAHQIVTICGGRATVRQRVPRLVYTPPTTKGSEHEHLASSVDRPEREKTLRPKQPEQTWTARDNALYIANLCGLPLLATTAAVGLLQPVIGYMMDSYVLDALGSSNAPHGATMAYVWLMQSIHILGSELEDASAAHHSVVDTLAGGSQAIQLAGVEAHFTRLFASSSDRREAATAAYDRLLAMSTAMQRLLGEARDALVLVALLLYQNSNGTAMGSGEFIQYKMLTQLLLASSGVLVNLPASASGGLRNVNVLRRYSNIRAEAPYIVADSRPPESWPACGAIEFCGFSMRYRDGLDYALKDINLTIRSGEKIGIVGRTGAGKSSLARSLFRLVPDGTSGSIAVDGVDISTIGVGDLRPKLGTIPQEPHAPTGTLRDMLDPLGEFTDNDIYTALAKCSAAGIGQRSAKLRLDANIEAQGRRLSSGQRQLLGLCRLLLRKHKIIVLDEATAFVDTATDGEMQELIRREFANCTVLTIAHRLETVVRSDRIVVMDNGRVVEVGTPSELLAQSGFYAQLVRDNAFSA</sequence>
<dbReference type="SMART" id="SM00382">
    <property type="entry name" value="AAA"/>
    <property type="match status" value="1"/>
</dbReference>
<evidence type="ECO:0000256" key="9">
    <source>
        <dbReference type="SAM" id="Phobius"/>
    </source>
</evidence>
<evidence type="ECO:0000313" key="11">
    <source>
        <dbReference type="EMBL" id="KAJ1728040.1"/>
    </source>
</evidence>
<keyword evidence="6 9" id="KW-1133">Transmembrane helix</keyword>
<dbReference type="OrthoDB" id="6500128at2759"/>
<name>A0A9W7Y559_9FUNG</name>
<comment type="caution">
    <text evidence="11">The sequence shown here is derived from an EMBL/GenBank/DDBJ whole genome shotgun (WGS) entry which is preliminary data.</text>
</comment>
<evidence type="ECO:0000259" key="10">
    <source>
        <dbReference type="PROSITE" id="PS50893"/>
    </source>
</evidence>
<keyword evidence="2" id="KW-0813">Transport</keyword>
<dbReference type="GO" id="GO:0005524">
    <property type="term" value="F:ATP binding"/>
    <property type="evidence" value="ECO:0007669"/>
    <property type="project" value="UniProtKB-KW"/>
</dbReference>
<evidence type="ECO:0000313" key="12">
    <source>
        <dbReference type="Proteomes" id="UP001143981"/>
    </source>
</evidence>
<keyword evidence="12" id="KW-1185">Reference proteome</keyword>
<dbReference type="InterPro" id="IPR017871">
    <property type="entry name" value="ABC_transporter-like_CS"/>
</dbReference>
<evidence type="ECO:0000256" key="1">
    <source>
        <dbReference type="ARBA" id="ARBA00004141"/>
    </source>
</evidence>
<dbReference type="InterPro" id="IPR050173">
    <property type="entry name" value="ABC_transporter_C-like"/>
</dbReference>
<keyword evidence="7 9" id="KW-0472">Membrane</keyword>
<evidence type="ECO:0000256" key="6">
    <source>
        <dbReference type="ARBA" id="ARBA00022989"/>
    </source>
</evidence>
<feature type="compositionally biased region" description="Basic and acidic residues" evidence="8">
    <location>
        <begin position="475"/>
        <end position="498"/>
    </location>
</feature>
<evidence type="ECO:0000256" key="3">
    <source>
        <dbReference type="ARBA" id="ARBA00022692"/>
    </source>
</evidence>
<evidence type="ECO:0000256" key="8">
    <source>
        <dbReference type="SAM" id="MobiDB-lite"/>
    </source>
</evidence>
<feature type="transmembrane region" description="Helical" evidence="9">
    <location>
        <begin position="15"/>
        <end position="34"/>
    </location>
</feature>
<evidence type="ECO:0000256" key="7">
    <source>
        <dbReference type="ARBA" id="ARBA00023136"/>
    </source>
</evidence>
<feature type="domain" description="ABC transporter" evidence="10">
    <location>
        <begin position="726"/>
        <end position="962"/>
    </location>
</feature>
<evidence type="ECO:0000256" key="2">
    <source>
        <dbReference type="ARBA" id="ARBA00022448"/>
    </source>
</evidence>
<feature type="transmembrane region" description="Helical" evidence="9">
    <location>
        <begin position="138"/>
        <end position="160"/>
    </location>
</feature>
<accession>A0A9W7Y559</accession>
<organism evidence="11 12">
    <name type="scientific">Coemansia biformis</name>
    <dbReference type="NCBI Taxonomy" id="1286918"/>
    <lineage>
        <taxon>Eukaryota</taxon>
        <taxon>Fungi</taxon>
        <taxon>Fungi incertae sedis</taxon>
        <taxon>Zoopagomycota</taxon>
        <taxon>Kickxellomycotina</taxon>
        <taxon>Kickxellomycetes</taxon>
        <taxon>Kickxellales</taxon>
        <taxon>Kickxellaceae</taxon>
        <taxon>Coemansia</taxon>
    </lineage>
</organism>
<dbReference type="FunFam" id="3.40.50.300:FF:000838">
    <property type="entry name" value="ABC multidrug transporter (Eurofung)"/>
    <property type="match status" value="1"/>
</dbReference>
<reference evidence="11" key="1">
    <citation type="submission" date="2022-07" db="EMBL/GenBank/DDBJ databases">
        <title>Phylogenomic reconstructions and comparative analyses of Kickxellomycotina fungi.</title>
        <authorList>
            <person name="Reynolds N.K."/>
            <person name="Stajich J.E."/>
            <person name="Barry K."/>
            <person name="Grigoriev I.V."/>
            <person name="Crous P."/>
            <person name="Smith M.E."/>
        </authorList>
    </citation>
    <scope>NUCLEOTIDE SEQUENCE</scope>
    <source>
        <strain evidence="11">BCRC 34381</strain>
    </source>
</reference>
<dbReference type="PROSITE" id="PS00211">
    <property type="entry name" value="ABC_TRANSPORTER_1"/>
    <property type="match status" value="2"/>
</dbReference>